<protein>
    <submittedName>
        <fullName evidence="2">Glycosyltransferase</fullName>
    </submittedName>
</protein>
<evidence type="ECO:0000313" key="3">
    <source>
        <dbReference type="Proteomes" id="UP000638836"/>
    </source>
</evidence>
<comment type="caution">
    <text evidence="2">The sequence shown here is derived from an EMBL/GenBank/DDBJ whole genome shotgun (WGS) entry which is preliminary data.</text>
</comment>
<evidence type="ECO:0000313" key="2">
    <source>
        <dbReference type="EMBL" id="MBC9825917.1"/>
    </source>
</evidence>
<name>A0ABR7TD81_9LACT</name>
<organism evidence="2 3">
    <name type="scientific">Carnobacterium inhibens</name>
    <dbReference type="NCBI Taxonomy" id="147709"/>
    <lineage>
        <taxon>Bacteria</taxon>
        <taxon>Bacillati</taxon>
        <taxon>Bacillota</taxon>
        <taxon>Bacilli</taxon>
        <taxon>Lactobacillales</taxon>
        <taxon>Carnobacteriaceae</taxon>
        <taxon>Carnobacterium</taxon>
    </lineage>
</organism>
<dbReference type="Proteomes" id="UP000638836">
    <property type="component" value="Unassembled WGS sequence"/>
</dbReference>
<dbReference type="InterPro" id="IPR001296">
    <property type="entry name" value="Glyco_trans_1"/>
</dbReference>
<feature type="domain" description="Glycosyl transferase family 1" evidence="1">
    <location>
        <begin position="187"/>
        <end position="345"/>
    </location>
</feature>
<dbReference type="Gene3D" id="3.40.50.2000">
    <property type="entry name" value="Glycogen Phosphorylase B"/>
    <property type="match status" value="2"/>
</dbReference>
<dbReference type="PANTHER" id="PTHR12526">
    <property type="entry name" value="GLYCOSYLTRANSFERASE"/>
    <property type="match status" value="1"/>
</dbReference>
<sequence length="368" mass="43007">MKKVVILLNIPSPYRNDLFHFIDREFNDFKIYIIYQNRNEDNRNWYLENQLENEIFLKSKTIKIKKKLDYKYIHLSSNLEKNLMTISPDLVVVAEYNLNSIRTVRWCLKNNIKYISWTDGTHNSEKSINYIQKKSRSYIISHASSYIASSTRSMENQILYGAKSKKITISPLTVNTKKFLYKKMNIVKNNKVKLLFVGRLVESKGIENLIEVLPMLNRNDFELNVIGEGYLLNDLIKKVQLLGLQNKVFFRGYLEGEALLKYYRESNIFILPSLSEPYGLVMLEAMCNSLSIICSDYVDSHPDLIEHNLNGLIYNPLDNLDFEKKINYLLNNKGLIEKMGNESYKKALKYSIENSALLFKNSIVNQLN</sequence>
<dbReference type="SUPFAM" id="SSF53756">
    <property type="entry name" value="UDP-Glycosyltransferase/glycogen phosphorylase"/>
    <property type="match status" value="1"/>
</dbReference>
<reference evidence="2 3" key="1">
    <citation type="journal article" date="2020" name="Microorganisms">
        <title>New Insight into Antimicrobial Compounds from Food and Marine-Sourced Carnobacterium Species through Phenotype and Genome Analyses.</title>
        <authorList>
            <person name="Begrem S."/>
            <person name="Ivaniuk F."/>
            <person name="Gigout-Chevalier F."/>
            <person name="Kolypczuk L."/>
            <person name="Bonnetot S."/>
            <person name="Leroi F."/>
            <person name="Grovel O."/>
            <person name="Delbarre-Ladrat C."/>
            <person name="Passerini D."/>
        </authorList>
    </citation>
    <scope>NUCLEOTIDE SEQUENCE [LARGE SCALE GENOMIC DNA]</scope>
    <source>
        <strain evidence="2 3">MIP2551</strain>
    </source>
</reference>
<dbReference type="CDD" id="cd03801">
    <property type="entry name" value="GT4_PimA-like"/>
    <property type="match status" value="1"/>
</dbReference>
<proteinExistence type="predicted"/>
<dbReference type="EMBL" id="WNJQ01000007">
    <property type="protein sequence ID" value="MBC9825917.1"/>
    <property type="molecule type" value="Genomic_DNA"/>
</dbReference>
<dbReference type="RefSeq" id="WP_187949017.1">
    <property type="nucleotide sequence ID" value="NZ_WNJQ01000007.1"/>
</dbReference>
<evidence type="ECO:0000259" key="1">
    <source>
        <dbReference type="Pfam" id="PF00534"/>
    </source>
</evidence>
<gene>
    <name evidence="2" type="ORF">GLO26_08815</name>
</gene>
<keyword evidence="3" id="KW-1185">Reference proteome</keyword>
<accession>A0ABR7TD81</accession>
<dbReference type="Pfam" id="PF00534">
    <property type="entry name" value="Glycos_transf_1"/>
    <property type="match status" value="1"/>
</dbReference>